<reference evidence="2 3" key="1">
    <citation type="journal article" date="2018" name="Nat. Ecol. Evol.">
        <title>Pezizomycetes genomes reveal the molecular basis of ectomycorrhizal truffle lifestyle.</title>
        <authorList>
            <person name="Murat C."/>
            <person name="Payen T."/>
            <person name="Noel B."/>
            <person name="Kuo A."/>
            <person name="Morin E."/>
            <person name="Chen J."/>
            <person name="Kohler A."/>
            <person name="Krizsan K."/>
            <person name="Balestrini R."/>
            <person name="Da Silva C."/>
            <person name="Montanini B."/>
            <person name="Hainaut M."/>
            <person name="Levati E."/>
            <person name="Barry K.W."/>
            <person name="Belfiori B."/>
            <person name="Cichocki N."/>
            <person name="Clum A."/>
            <person name="Dockter R.B."/>
            <person name="Fauchery L."/>
            <person name="Guy J."/>
            <person name="Iotti M."/>
            <person name="Le Tacon F."/>
            <person name="Lindquist E.A."/>
            <person name="Lipzen A."/>
            <person name="Malagnac F."/>
            <person name="Mello A."/>
            <person name="Molinier V."/>
            <person name="Miyauchi S."/>
            <person name="Poulain J."/>
            <person name="Riccioni C."/>
            <person name="Rubini A."/>
            <person name="Sitrit Y."/>
            <person name="Splivallo R."/>
            <person name="Traeger S."/>
            <person name="Wang M."/>
            <person name="Zifcakova L."/>
            <person name="Wipf D."/>
            <person name="Zambonelli A."/>
            <person name="Paolocci F."/>
            <person name="Nowrousian M."/>
            <person name="Ottonello S."/>
            <person name="Baldrian P."/>
            <person name="Spatafora J.W."/>
            <person name="Henrissat B."/>
            <person name="Nagy L.G."/>
            <person name="Aury J.M."/>
            <person name="Wincker P."/>
            <person name="Grigoriev I.V."/>
            <person name="Bonfante P."/>
            <person name="Martin F.M."/>
        </authorList>
    </citation>
    <scope>NUCLEOTIDE SEQUENCE [LARGE SCALE GENOMIC DNA]</scope>
    <source>
        <strain evidence="2 3">RN42</strain>
    </source>
</reference>
<feature type="compositionally biased region" description="Polar residues" evidence="1">
    <location>
        <begin position="250"/>
        <end position="270"/>
    </location>
</feature>
<evidence type="ECO:0000313" key="2">
    <source>
        <dbReference type="EMBL" id="RPA81620.1"/>
    </source>
</evidence>
<dbReference type="AlphaFoldDB" id="A0A3N4IBT6"/>
<feature type="compositionally biased region" description="Basic and acidic residues" evidence="1">
    <location>
        <begin position="332"/>
        <end position="349"/>
    </location>
</feature>
<dbReference type="EMBL" id="ML119678">
    <property type="protein sequence ID" value="RPA81620.1"/>
    <property type="molecule type" value="Genomic_DNA"/>
</dbReference>
<proteinExistence type="predicted"/>
<evidence type="ECO:0008006" key="4">
    <source>
        <dbReference type="Google" id="ProtNLM"/>
    </source>
</evidence>
<protein>
    <recommendedName>
        <fullName evidence="4">Fungal N-terminal domain-containing protein</fullName>
    </recommendedName>
</protein>
<accession>A0A3N4IBT6</accession>
<sequence>MPSTPLSILPCVAAGAQLLQLLEEMREAPYDLTNIEKEISELCPILRQLHKRRTALTSTRTSNTKQPGISDARIRNLKEENEKNLAAVLQSCDQVLRETSKLVVKYHSRSKPGLVQGVNRMVWVMDGQRKAEKLKKRLEANKLTLAIAVGLITQSVIIFFRRALLIVGDRKTTEVTGETANFIYDGQQALISQIQSLIGKLDKEDISSVVAGAPSEHSFMLRRYLESASIYAKSTAHLQYHHNANKESGAMTSQAVRGASNTGSIMSGTIQKPVKSGPSAAQKRMAEMREALRTATITPESLHRIEEEARLLAPMPDNKVTAELQSLPKQPSPEDSRSLNDPDPPKDSHQVIAPPFSRKDLPPRTDPAPPMAPLSDHHQRRRASSLDGIRLINQNQDTSTLGRLMNPDPFLKALLEERQQLLATISAGNVVTTHTETYGGYRWYGNDRLKRRDAEPAKEPEVAWADY</sequence>
<name>A0A3N4IBT6_ASCIM</name>
<dbReference type="STRING" id="1160509.A0A3N4IBT6"/>
<evidence type="ECO:0000313" key="3">
    <source>
        <dbReference type="Proteomes" id="UP000275078"/>
    </source>
</evidence>
<dbReference type="Proteomes" id="UP000275078">
    <property type="component" value="Unassembled WGS sequence"/>
</dbReference>
<gene>
    <name evidence="2" type="ORF">BJ508DRAFT_326306</name>
</gene>
<feature type="region of interest" description="Disordered" evidence="1">
    <location>
        <begin position="246"/>
        <end position="285"/>
    </location>
</feature>
<evidence type="ECO:0000256" key="1">
    <source>
        <dbReference type="SAM" id="MobiDB-lite"/>
    </source>
</evidence>
<feature type="region of interest" description="Disordered" evidence="1">
    <location>
        <begin position="325"/>
        <end position="388"/>
    </location>
</feature>
<organism evidence="2 3">
    <name type="scientific">Ascobolus immersus RN42</name>
    <dbReference type="NCBI Taxonomy" id="1160509"/>
    <lineage>
        <taxon>Eukaryota</taxon>
        <taxon>Fungi</taxon>
        <taxon>Dikarya</taxon>
        <taxon>Ascomycota</taxon>
        <taxon>Pezizomycotina</taxon>
        <taxon>Pezizomycetes</taxon>
        <taxon>Pezizales</taxon>
        <taxon>Ascobolaceae</taxon>
        <taxon>Ascobolus</taxon>
    </lineage>
</organism>
<keyword evidence="3" id="KW-1185">Reference proteome</keyword>
<dbReference type="OrthoDB" id="524326at2759"/>